<feature type="domain" description="Alkaline phosphatase-like protein PglZ second" evidence="1">
    <location>
        <begin position="179"/>
        <end position="326"/>
    </location>
</feature>
<dbReference type="InterPro" id="IPR058881">
    <property type="entry name" value="PglZ_2nd"/>
</dbReference>
<name>A0A3N2G5W1_9PSEU</name>
<reference evidence="3 4" key="1">
    <citation type="submission" date="2018-11" db="EMBL/GenBank/DDBJ databases">
        <title>Sequencing the genomes of 1000 actinobacteria strains.</title>
        <authorList>
            <person name="Klenk H.-P."/>
        </authorList>
    </citation>
    <scope>NUCLEOTIDE SEQUENCE [LARGE SCALE GENOMIC DNA]</scope>
    <source>
        <strain evidence="3 4">DSM 44348</strain>
    </source>
</reference>
<protein>
    <submittedName>
        <fullName evidence="3">PglZ domain-containing protein</fullName>
    </submittedName>
</protein>
<evidence type="ECO:0000313" key="4">
    <source>
        <dbReference type="Proteomes" id="UP000274843"/>
    </source>
</evidence>
<evidence type="ECO:0000259" key="1">
    <source>
        <dbReference type="Pfam" id="PF25861"/>
    </source>
</evidence>
<dbReference type="RefSeq" id="WP_331858973.1">
    <property type="nucleotide sequence ID" value="NZ_RKHY01000002.1"/>
</dbReference>
<dbReference type="InterPro" id="IPR058882">
    <property type="entry name" value="PglZ_C"/>
</dbReference>
<dbReference type="Proteomes" id="UP000274843">
    <property type="component" value="Unassembled WGS sequence"/>
</dbReference>
<evidence type="ECO:0000313" key="3">
    <source>
        <dbReference type="EMBL" id="ROS32032.1"/>
    </source>
</evidence>
<feature type="domain" description="Alkaline phosphatase-like protein PglZ C-terminal" evidence="2">
    <location>
        <begin position="792"/>
        <end position="891"/>
    </location>
</feature>
<sequence length="894" mass="96156">MTAAPPHLNRRMIETLLADWLPKAKQRRLVLIYGRYEEGSSEFTVGVAGDRRRVHVTDQHSVLGLVEAWQRHQAERAADDVLVVTTSIDDAQLGWDVRGYALGRSTQTVDRARIVAQRFGATDLDPRIRTEPWLIDALLDAEPPGGWPRNGSVLTRDAAMRALIGARLGGGTLPEGALDPGALLTWSLEPTGPDRFARLSEQERAGVADWLAATVGEVARIILRLAADGRAADAMPLGLVGTVVTRPNASPEDALAFGGLLAGVQPQVLRAFTDAVGGTIERWISEAESGGLLAAVARERVTAVAERADQLAASANLTEALQDSRFLPSSLASTLRALASALSRPPAKGGISVVERVLDDVRNHALARLYPERLRAAEMAVRIHRWLASPLLDVTSVAAAVRHQIADWAWVDRALTTLWVGDAGGHPAVSQAYRALYQAARDRRERLDEHFATRLASWVSRASSNDPGGCLLVEDVLDAIARPVAGRRAPLIVVLDGMSTAVATEFGEQAAARGWREASPRQGERLAAVTVIPSVTRAARASLLAGTLNVGDQAAERGGFTAYWRKHRRGAALFHKNDLAGQAGHRLADALVDALAGEDVVGVVLNTIDDALDHGKEGERTGWLMHEITYLPELLDAARGYGRPVLLVADHGHVLERSATDKPLKAAGVESARWRAGAPGDGEVELAGPRVLLGGGRVTVPWREDVRYTSRKSGYHGGASLAEMVVPVLVLLPSEELLPAGWHVLSPEAVIPAWWEQQRASLPEPTAPVRGPGRRKAEPEPAMSLFSVEEPVESIGARVVATDVYAAQRAFVPKAPDKQIVATVIDALFDADGSLSLSAVAERAGRAARRPEFFAATLQRLLNVDGYPVLSLRDGDRNVKLDREMLQAQFGVRV</sequence>
<proteinExistence type="predicted"/>
<dbReference type="Pfam" id="PF08665">
    <property type="entry name" value="PglZ"/>
    <property type="match status" value="1"/>
</dbReference>
<organism evidence="3 4">
    <name type="scientific">Amycolatopsis thermoflava</name>
    <dbReference type="NCBI Taxonomy" id="84480"/>
    <lineage>
        <taxon>Bacteria</taxon>
        <taxon>Bacillati</taxon>
        <taxon>Actinomycetota</taxon>
        <taxon>Actinomycetes</taxon>
        <taxon>Pseudonocardiales</taxon>
        <taxon>Pseudonocardiaceae</taxon>
        <taxon>Amycolatopsis</taxon>
        <taxon>Amycolatopsis methanolica group</taxon>
    </lineage>
</organism>
<accession>A0A3N2G5W1</accession>
<gene>
    <name evidence="3" type="ORF">EDD35_7774</name>
</gene>
<dbReference type="NCBIfam" id="NF033446">
    <property type="entry name" value="BREX_PglZ_2"/>
    <property type="match status" value="1"/>
</dbReference>
<dbReference type="GeneID" id="301849002"/>
<comment type="caution">
    <text evidence="3">The sequence shown here is derived from an EMBL/GenBank/DDBJ whole genome shotgun (WGS) entry which is preliminary data.</text>
</comment>
<keyword evidence="4" id="KW-1185">Reference proteome</keyword>
<dbReference type="EMBL" id="RKHY01000002">
    <property type="protein sequence ID" value="ROS32032.1"/>
    <property type="molecule type" value="Genomic_DNA"/>
</dbReference>
<dbReference type="InterPro" id="IPR047992">
    <property type="entry name" value="BREX_PglZ"/>
</dbReference>
<evidence type="ECO:0000259" key="2">
    <source>
        <dbReference type="Pfam" id="PF25863"/>
    </source>
</evidence>
<dbReference type="Pfam" id="PF25863">
    <property type="entry name" value="PglZ_C"/>
    <property type="match status" value="1"/>
</dbReference>
<dbReference type="Pfam" id="PF25861">
    <property type="entry name" value="PglZ_2nd"/>
    <property type="match status" value="1"/>
</dbReference>
<dbReference type="AlphaFoldDB" id="A0A3N2G5W1"/>